<gene>
    <name evidence="2" type="ORF">Z518_06204</name>
</gene>
<name>A0A0D2FTA3_9EURO</name>
<sequence>MLHTRIRRWKLGRNHKFPEMRTAALLLAAHQEEQRQRNEDRTSFLSSPTSTGNTRSRNMRRPTPPSFIIRGEIVRYAEFMRYFKRKKINDPLSWAKEEQQKQEDNEFVMSEDVEILTSTDTGTPESDSGENDESRDTLDGGREAEGLIQVEQPIPQAQDLDIDHNHSVTQVDLSQVPLTAETQDLHQPESYSTSNQDCWSSSFILPASEQYQDTVRQRTAHQMSMPAFFRPQTYRALEHLTHSMTVYITSYMTSERARTQCEPAVHALTVHAIFASRMQDGVALLANVSTRPKAIPHPRRHEQGKSPVPKPDPNAKKAFDSFRNGFELIRSILENDHPMSLALILSIACELAGHASKQSSYVVSQNQDREHEQGQGQGIYTAVLVQLLQYIRDMASLLTVLGPSHALTSIFTVLAQVCQKQMIIEDPGTFQLANLIHTILYIAIARLSAGPEGFFDWKLLYLRERLCDSLYHSGAAFIHERMAQRASLLRDQEHKYGLTARNVLWTLTNVADDALGAGDVDVAVHRFHITLQRAERLSDYGRAKTRFAALEGLGRCFLLKAEQQMQIEAEVEAESEENTRLRALGDASAEENTLSEKLHDVSSRVVNPSSSSAFASRGACCLCSCHHSSTSTTTPQTHHLSARNNIDTGTGSETNSTSDTGTSTPSTSTSSSRPQSHNPNQQQRQSEYYLREALRYFSAAEHEARVWFDSTSRRIARVRRHIAEVREMLGYVDQDREDDDEAGKGDDIVAAETAVTETGAGTGEYLGPDLSFHPLGQISTTMTIRTGL</sequence>
<evidence type="ECO:0000256" key="1">
    <source>
        <dbReference type="SAM" id="MobiDB-lite"/>
    </source>
</evidence>
<dbReference type="OrthoDB" id="5075616at2759"/>
<feature type="compositionally biased region" description="Polar residues" evidence="1">
    <location>
        <begin position="673"/>
        <end position="685"/>
    </location>
</feature>
<feature type="compositionally biased region" description="Low complexity" evidence="1">
    <location>
        <begin position="648"/>
        <end position="672"/>
    </location>
</feature>
<dbReference type="EMBL" id="KN847478">
    <property type="protein sequence ID" value="KIX05332.1"/>
    <property type="molecule type" value="Genomic_DNA"/>
</dbReference>
<dbReference type="Proteomes" id="UP000053617">
    <property type="component" value="Unassembled WGS sequence"/>
</dbReference>
<evidence type="ECO:0008006" key="4">
    <source>
        <dbReference type="Google" id="ProtNLM"/>
    </source>
</evidence>
<dbReference type="VEuPathDB" id="FungiDB:Z518_06204"/>
<dbReference type="GeneID" id="25294275"/>
<feature type="compositionally biased region" description="Basic and acidic residues" evidence="1">
    <location>
        <begin position="31"/>
        <end position="42"/>
    </location>
</feature>
<dbReference type="AlphaFoldDB" id="A0A0D2FTA3"/>
<feature type="region of interest" description="Disordered" evidence="1">
    <location>
        <begin position="118"/>
        <end position="139"/>
    </location>
</feature>
<reference evidence="2 3" key="1">
    <citation type="submission" date="2015-01" db="EMBL/GenBank/DDBJ databases">
        <title>The Genome Sequence of Rhinocladiella mackenzie CBS 650.93.</title>
        <authorList>
            <consortium name="The Broad Institute Genomics Platform"/>
            <person name="Cuomo C."/>
            <person name="de Hoog S."/>
            <person name="Gorbushina A."/>
            <person name="Stielow B."/>
            <person name="Teixiera M."/>
            <person name="Abouelleil A."/>
            <person name="Chapman S.B."/>
            <person name="Priest M."/>
            <person name="Young S.K."/>
            <person name="Wortman J."/>
            <person name="Nusbaum C."/>
            <person name="Birren B."/>
        </authorList>
    </citation>
    <scope>NUCLEOTIDE SEQUENCE [LARGE SCALE GENOMIC DNA]</scope>
    <source>
        <strain evidence="2 3">CBS 650.93</strain>
    </source>
</reference>
<dbReference type="RefSeq" id="XP_013272468.1">
    <property type="nucleotide sequence ID" value="XM_013417014.1"/>
</dbReference>
<proteinExistence type="predicted"/>
<feature type="compositionally biased region" description="Polar residues" evidence="1">
    <location>
        <begin position="43"/>
        <end position="56"/>
    </location>
</feature>
<dbReference type="HOGENOM" id="CLU_013893_0_0_1"/>
<organism evidence="2 3">
    <name type="scientific">Rhinocladiella mackenziei CBS 650.93</name>
    <dbReference type="NCBI Taxonomy" id="1442369"/>
    <lineage>
        <taxon>Eukaryota</taxon>
        <taxon>Fungi</taxon>
        <taxon>Dikarya</taxon>
        <taxon>Ascomycota</taxon>
        <taxon>Pezizomycotina</taxon>
        <taxon>Eurotiomycetes</taxon>
        <taxon>Chaetothyriomycetidae</taxon>
        <taxon>Chaetothyriales</taxon>
        <taxon>Herpotrichiellaceae</taxon>
        <taxon>Rhinocladiella</taxon>
    </lineage>
</organism>
<feature type="region of interest" description="Disordered" evidence="1">
    <location>
        <begin position="292"/>
        <end position="316"/>
    </location>
</feature>
<evidence type="ECO:0000313" key="2">
    <source>
        <dbReference type="EMBL" id="KIX05332.1"/>
    </source>
</evidence>
<protein>
    <recommendedName>
        <fullName evidence="4">Clr5 domain-containing protein</fullName>
    </recommendedName>
</protein>
<accession>A0A0D2FTA3</accession>
<feature type="compositionally biased region" description="Low complexity" evidence="1">
    <location>
        <begin position="629"/>
        <end position="639"/>
    </location>
</feature>
<evidence type="ECO:0000313" key="3">
    <source>
        <dbReference type="Proteomes" id="UP000053617"/>
    </source>
</evidence>
<feature type="region of interest" description="Disordered" evidence="1">
    <location>
        <begin position="629"/>
        <end position="685"/>
    </location>
</feature>
<keyword evidence="3" id="KW-1185">Reference proteome</keyword>
<feature type="region of interest" description="Disordered" evidence="1">
    <location>
        <begin position="31"/>
        <end position="65"/>
    </location>
</feature>